<accession>Q49633</accession>
<dbReference type="InterPro" id="IPR013228">
    <property type="entry name" value="PE-PPE_C"/>
</dbReference>
<organism evidence="2">
    <name type="scientific">Mycobacterium leprae</name>
    <dbReference type="NCBI Taxonomy" id="1769"/>
    <lineage>
        <taxon>Bacteria</taxon>
        <taxon>Bacillati</taxon>
        <taxon>Actinomycetota</taxon>
        <taxon>Actinomycetes</taxon>
        <taxon>Mycobacteriales</taxon>
        <taxon>Mycobacteriaceae</taxon>
        <taxon>Mycobacterium</taxon>
    </lineage>
</organism>
<sequence>MLASRLGAIAARKSLPSLGCIAPTGYSENKNNEMKRLLATTLAALTVGTVSGFGSTVASSEPGEPWLPPSPVPVRENSPAKIVYALGGARPPTFDWDYYTIRAGDEFFPDVNRKLIDYPARAPFRYVPTFLVPGPRDEVTIGEAIAVATKNLNQAIHRGTEPAAVVGLSQGSLALDTEQEQLATDPTAPPPDQLTFNTFGDPSGYHGFGKSVLASIFRPGDYIPLIDYTMPQRMDSQYDSNRVVAAYDGLSEFPDRADNLLAQLNCFAGGAISHTPSGFFNPEDVPPQNIRTTVNSRGAKTTTYLIPVNHLPLTLPLRYLGWSDALVDQIDAVLQPKIDAAYAYNDNPLNKPISVDPVNGMDPIAGIDAELRDSILNVFAQLRSILPPPPG</sequence>
<dbReference type="PIR" id="S72717">
    <property type="entry name" value="S72717"/>
</dbReference>
<proteinExistence type="predicted"/>
<feature type="domain" description="PE-PPE" evidence="1">
    <location>
        <begin position="109"/>
        <end position="342"/>
    </location>
</feature>
<reference evidence="2" key="2">
    <citation type="submission" date="1994-03" db="EMBL/GenBank/DDBJ databases">
        <authorList>
            <person name="Robison K."/>
        </authorList>
    </citation>
    <scope>NUCLEOTIDE SEQUENCE</scope>
</reference>
<evidence type="ECO:0000259" key="1">
    <source>
        <dbReference type="Pfam" id="PF08237"/>
    </source>
</evidence>
<dbReference type="ESTHER" id="mycle-q9cc62">
    <property type="family name" value="PE-PPE"/>
</dbReference>
<reference evidence="2" key="1">
    <citation type="submission" date="1994-01" db="EMBL/GenBank/DDBJ databases">
        <authorList>
            <person name="Smith D.R."/>
        </authorList>
    </citation>
    <scope>NUCLEOTIDE SEQUENCE</scope>
</reference>
<name>Q49633_MYCLR</name>
<protein>
    <submittedName>
        <fullName evidence="2">Lepb1170_F3_112</fullName>
    </submittedName>
</protein>
<evidence type="ECO:0000313" key="2">
    <source>
        <dbReference type="EMBL" id="AAA17081.1"/>
    </source>
</evidence>
<dbReference type="Pfam" id="PF08237">
    <property type="entry name" value="PE-PPE"/>
    <property type="match status" value="1"/>
</dbReference>
<dbReference type="EMBL" id="U00010">
    <property type="protein sequence ID" value="AAA17081.1"/>
    <property type="molecule type" value="Genomic_DNA"/>
</dbReference>
<dbReference type="AlphaFoldDB" id="Q49633"/>